<feature type="transmembrane region" description="Helical" evidence="1">
    <location>
        <begin position="54"/>
        <end position="72"/>
    </location>
</feature>
<proteinExistence type="predicted"/>
<gene>
    <name evidence="2" type="ORF">ND812_08850</name>
</gene>
<feature type="transmembrane region" description="Helical" evidence="1">
    <location>
        <begin position="21"/>
        <end position="48"/>
    </location>
</feature>
<dbReference type="Proteomes" id="UP001209737">
    <property type="component" value="Unassembled WGS sequence"/>
</dbReference>
<comment type="caution">
    <text evidence="2">The sequence shown here is derived from an EMBL/GenBank/DDBJ whole genome shotgun (WGS) entry which is preliminary data.</text>
</comment>
<keyword evidence="1" id="KW-1133">Transmembrane helix</keyword>
<keyword evidence="1" id="KW-0812">Transmembrane</keyword>
<keyword evidence="3" id="KW-1185">Reference proteome</keyword>
<dbReference type="EMBL" id="JAMQPV010000001">
    <property type="protein sequence ID" value="MCW7462197.1"/>
    <property type="molecule type" value="Genomic_DNA"/>
</dbReference>
<protein>
    <submittedName>
        <fullName evidence="2">Uncharacterized protein</fullName>
    </submittedName>
</protein>
<evidence type="ECO:0000313" key="3">
    <source>
        <dbReference type="Proteomes" id="UP001209737"/>
    </source>
</evidence>
<feature type="transmembrane region" description="Helical" evidence="1">
    <location>
        <begin position="238"/>
        <end position="257"/>
    </location>
</feature>
<sequence>MFVSFVENKYRKKPEPNDGSPSLFFQLWLGLGFIFVFSIALLPFGVYWPLSHSIWILLIFFLPLVFLGIHFIKSSGYKILFAVFLSLLAGGDILLFLGDAIGYKLGLTSQFDVLPEESHLAMGNRYLYLREFYLDDTDSGSFRSPLLVRRRSGSFVYGPVITFHYKRIRAVSGKETKLPMYALCYSKENGNCSVSSLFSGGVLLKETIWETKETKLNQDSIFIIWKDRLDSEFETKGIFSFLFFILLHLIWGIVVYFPKYFH</sequence>
<evidence type="ECO:0000313" key="2">
    <source>
        <dbReference type="EMBL" id="MCW7462197.1"/>
    </source>
</evidence>
<organism evidence="2 3">
    <name type="scientific">Leptospira limi</name>
    <dbReference type="NCBI Taxonomy" id="2950023"/>
    <lineage>
        <taxon>Bacteria</taxon>
        <taxon>Pseudomonadati</taxon>
        <taxon>Spirochaetota</taxon>
        <taxon>Spirochaetia</taxon>
        <taxon>Leptospirales</taxon>
        <taxon>Leptospiraceae</taxon>
        <taxon>Leptospira</taxon>
    </lineage>
</organism>
<accession>A0ABT3LXV1</accession>
<reference evidence="2 3" key="1">
    <citation type="submission" date="2022-06" db="EMBL/GenBank/DDBJ databases">
        <title>Leptospira isolates from biofilms formed at urban environments.</title>
        <authorList>
            <person name="Ribeiro P.S."/>
            <person name="Sousa T."/>
            <person name="Carvalho N."/>
            <person name="Aburjaile F."/>
            <person name="Neves F."/>
            <person name="Oliveira D."/>
            <person name="Blanco L."/>
            <person name="Lima J."/>
            <person name="Costa F."/>
            <person name="Brenig B."/>
            <person name="Soares S."/>
            <person name="Ramos R."/>
            <person name="Goes-Neto A."/>
            <person name="Matiuzzi M."/>
            <person name="Azevedo V."/>
            <person name="Ristow P."/>
        </authorList>
    </citation>
    <scope>NUCLEOTIDE SEQUENCE [LARGE SCALE GENOMIC DNA]</scope>
    <source>
        <strain evidence="2 3">VSF25</strain>
    </source>
</reference>
<keyword evidence="1" id="KW-0472">Membrane</keyword>
<dbReference type="RefSeq" id="WP_265375164.1">
    <property type="nucleotide sequence ID" value="NZ_JAMQPV010000001.1"/>
</dbReference>
<name>A0ABT3LXV1_9LEPT</name>
<feature type="transmembrane region" description="Helical" evidence="1">
    <location>
        <begin position="79"/>
        <end position="98"/>
    </location>
</feature>
<evidence type="ECO:0000256" key="1">
    <source>
        <dbReference type="SAM" id="Phobius"/>
    </source>
</evidence>